<evidence type="ECO:0008006" key="3">
    <source>
        <dbReference type="Google" id="ProtNLM"/>
    </source>
</evidence>
<accession>A0ABT5VSW0</accession>
<dbReference type="EMBL" id="JAKJSC010000001">
    <property type="protein sequence ID" value="MDE5418507.1"/>
    <property type="molecule type" value="Genomic_DNA"/>
</dbReference>
<sequence>MRYNKYYLEINDQVIDISKSQNLESLQLPDQLKKQWKQALKSSKLLPFKKVKTVLVAYHKQEKIKFKSYFNTNQSNINIEIGLGLDISTANINKSKDEQIEVNTLSPRLFANCRIYLPRVMKNSFASFGLSIQKYSIEEDLHKPFTNSDNYYESEMKFLQVAVPLSYNIKVASINNFNIYAKAGAKIYFNIGDNGYLNTEYKVENIVRPVFQTLQLAKKTSFAPIVGFLLDKKLAKQQFSLSIQYEKYMENKDSSAKTPQIELNNSAISIGLAMKF</sequence>
<proteinExistence type="predicted"/>
<protein>
    <recommendedName>
        <fullName evidence="3">Outer membrane protein beta-barrel domain-containing protein</fullName>
    </recommendedName>
</protein>
<name>A0ABT5VSW0_9BACT</name>
<keyword evidence="2" id="KW-1185">Reference proteome</keyword>
<dbReference type="RefSeq" id="WP_275109832.1">
    <property type="nucleotide sequence ID" value="NZ_JAKJSC010000001.1"/>
</dbReference>
<evidence type="ECO:0000313" key="1">
    <source>
        <dbReference type="EMBL" id="MDE5418507.1"/>
    </source>
</evidence>
<dbReference type="Proteomes" id="UP001528920">
    <property type="component" value="Unassembled WGS sequence"/>
</dbReference>
<comment type="caution">
    <text evidence="1">The sequence shown here is derived from an EMBL/GenBank/DDBJ whole genome shotgun (WGS) entry which is preliminary data.</text>
</comment>
<organism evidence="1 2">
    <name type="scientific">Paralabilibaculum antarcticum</name>
    <dbReference type="NCBI Taxonomy" id="2912572"/>
    <lineage>
        <taxon>Bacteria</taxon>
        <taxon>Pseudomonadati</taxon>
        <taxon>Bacteroidota</taxon>
        <taxon>Bacteroidia</taxon>
        <taxon>Marinilabiliales</taxon>
        <taxon>Marinifilaceae</taxon>
        <taxon>Paralabilibaculum</taxon>
    </lineage>
</organism>
<gene>
    <name evidence="1" type="ORF">L3049_10855</name>
</gene>
<dbReference type="Gene3D" id="2.40.160.20">
    <property type="match status" value="1"/>
</dbReference>
<reference evidence="1 2" key="1">
    <citation type="submission" date="2022-01" db="EMBL/GenBank/DDBJ databases">
        <title>Labilibaculum sp. nov, a marine bacterium isolated from Antarctica.</title>
        <authorList>
            <person name="Dai W."/>
        </authorList>
    </citation>
    <scope>NUCLEOTIDE SEQUENCE [LARGE SCALE GENOMIC DNA]</scope>
    <source>
        <strain evidence="1 2">DW002</strain>
    </source>
</reference>
<evidence type="ECO:0000313" key="2">
    <source>
        <dbReference type="Proteomes" id="UP001528920"/>
    </source>
</evidence>